<name>Q9U6Z4_DERAN</name>
<feature type="signal peptide" evidence="1">
    <location>
        <begin position="1"/>
        <end position="21"/>
    </location>
</feature>
<protein>
    <submittedName>
        <fullName evidence="2">Immunosuppressant protein p36</fullName>
    </submittedName>
</protein>
<evidence type="ECO:0000256" key="1">
    <source>
        <dbReference type="SAM" id="SignalP"/>
    </source>
</evidence>
<dbReference type="EMBL" id="AF167171">
    <property type="protein sequence ID" value="AAF03683.1"/>
    <property type="molecule type" value="mRNA"/>
</dbReference>
<evidence type="ECO:0000313" key="2">
    <source>
        <dbReference type="EMBL" id="AAF03683.1"/>
    </source>
</evidence>
<organism evidence="2">
    <name type="scientific">Dermacentor andersoni</name>
    <name type="common">Rocky mountain wood tick</name>
    <dbReference type="NCBI Taxonomy" id="34620"/>
    <lineage>
        <taxon>Eukaryota</taxon>
        <taxon>Metazoa</taxon>
        <taxon>Ecdysozoa</taxon>
        <taxon>Arthropoda</taxon>
        <taxon>Chelicerata</taxon>
        <taxon>Arachnida</taxon>
        <taxon>Acari</taxon>
        <taxon>Parasitiformes</taxon>
        <taxon>Ixodida</taxon>
        <taxon>Ixodoidea</taxon>
        <taxon>Ixodidae</taxon>
        <taxon>Rhipicephalinae</taxon>
        <taxon>Dermacentor</taxon>
    </lineage>
</organism>
<dbReference type="VEuPathDB" id="VectorBase:DAND_006835"/>
<dbReference type="AlphaFoldDB" id="Q9U6Z4"/>
<feature type="chain" id="PRO_5004333983" evidence="1">
    <location>
        <begin position="22"/>
        <end position="220"/>
    </location>
</feature>
<sequence>MHHVIAVPLLLLLGGVLEAGALHKAAKIVNLTEEARKYVGRVNTTALGTIDSWGLTKEYDYWTQQHKRGHPIKATVKRLSCVPGYKLDKPLRMSQDYKCESELSLFIDKGMLSPFNLSATVKFPLIPSTHAEKTTVVTLDLNGKMEDHKTIEKKSGNSEIRGCNFFAEVIFNGSFAYHSKKGRYYRVPVQYLKKYDEKLYARGHKLVYNITGAYTQKICF</sequence>
<keyword evidence="1" id="KW-0732">Signal</keyword>
<proteinExistence type="evidence at transcript level"/>
<reference evidence="2" key="1">
    <citation type="journal article" date="2000" name="J. Parasitol.">
        <title>Isolation and molecular cloning of a secreted immunosuppressant protein from Dermacentor andersoni salivary gland.</title>
        <authorList>
            <person name="Bergman D.K."/>
            <person name="Palmer M.J."/>
            <person name="Caimano M.J."/>
            <person name="Radolf J.D."/>
            <person name="Wikel S.K."/>
        </authorList>
    </citation>
    <scope>NUCLEOTIDE SEQUENCE</scope>
    <source>
        <tissue evidence="2">Salivary gland</tissue>
    </source>
</reference>
<accession>Q9U6Z4</accession>